<evidence type="ECO:0000313" key="2">
    <source>
        <dbReference type="EMBL" id="AFJ48553.1"/>
    </source>
</evidence>
<dbReference type="KEGG" id="ebt:EBL_c34980"/>
<reference evidence="2 3" key="1">
    <citation type="journal article" date="2012" name="J. Bacteriol.">
        <title>Complete genome sequence of the B12-producing Shimwellia blattae strain DSM 4481, isolated from a cockroach.</title>
        <authorList>
            <person name="Brzuszkiewicz E."/>
            <person name="Waschkowitz T."/>
            <person name="Wiezer A."/>
            <person name="Daniel R."/>
        </authorList>
    </citation>
    <scope>NUCLEOTIDE SEQUENCE [LARGE SCALE GENOMIC DNA]</scope>
    <source>
        <strain evidence="3">ATCC 29907 / DSM 4481 / JCM 1650 / NBRC 105725 / CDC 9005-74</strain>
    </source>
</reference>
<keyword evidence="1" id="KW-0812">Transmembrane</keyword>
<accession>K6USX7</accession>
<protein>
    <recommendedName>
        <fullName evidence="4">Topoisomerase II</fullName>
    </recommendedName>
</protein>
<accession>I2BDE9</accession>
<evidence type="ECO:0008006" key="4">
    <source>
        <dbReference type="Google" id="ProtNLM"/>
    </source>
</evidence>
<dbReference type="PATRIC" id="fig|630626.3.peg.3410"/>
<keyword evidence="1" id="KW-0472">Membrane</keyword>
<proteinExistence type="predicted"/>
<dbReference type="STRING" id="630626.EBL_c34980"/>
<gene>
    <name evidence="2" type="ordered locus">EBL_c34980</name>
</gene>
<dbReference type="eggNOG" id="ENOG50303R9">
    <property type="taxonomic scope" value="Bacteria"/>
</dbReference>
<dbReference type="Proteomes" id="UP000001955">
    <property type="component" value="Chromosome"/>
</dbReference>
<dbReference type="RefSeq" id="WP_002441760.1">
    <property type="nucleotide sequence ID" value="NC_017910.1"/>
</dbReference>
<sequence length="273" mass="30234">MNGLPAVALSGLVLLLMVYILVRKRPAGIRFSALAITLVVVVGGAVMLHRPQPQNDVAPAVVGAESPDTTPLYQAIRQHEPAVWLQLQRQIDAMHQGGQEEQARIDALQQQVLRISVQRLQLAPDTETVNYMRANMAQTAQLQKLGAETCFRFLYPEVRGGINPVQLLTREQIAQRMDADVAMYNASFGPRQHQVTPGEREQAHRDIQPIVRNMMAQYGEDFALLAEPHKASGKEMAMCNMVQDLWRQVFALPEKNAAGVIRYSVAAGSPDAH</sequence>
<keyword evidence="3" id="KW-1185">Reference proteome</keyword>
<dbReference type="OrthoDB" id="6477852at2"/>
<evidence type="ECO:0000256" key="1">
    <source>
        <dbReference type="SAM" id="Phobius"/>
    </source>
</evidence>
<organism evidence="2 3">
    <name type="scientific">Shimwellia blattae (strain ATCC 29907 / DSM 4481 / JCM 1650 / NBRC 105725 / CDC 9005-74)</name>
    <name type="common">Escherichia blattae</name>
    <dbReference type="NCBI Taxonomy" id="630626"/>
    <lineage>
        <taxon>Bacteria</taxon>
        <taxon>Pseudomonadati</taxon>
        <taxon>Pseudomonadota</taxon>
        <taxon>Gammaproteobacteria</taxon>
        <taxon>Enterobacterales</taxon>
        <taxon>Enterobacteriaceae</taxon>
        <taxon>Shimwellia</taxon>
    </lineage>
</organism>
<feature type="transmembrane region" description="Helical" evidence="1">
    <location>
        <begin position="6"/>
        <end position="22"/>
    </location>
</feature>
<feature type="transmembrane region" description="Helical" evidence="1">
    <location>
        <begin position="29"/>
        <end position="48"/>
    </location>
</feature>
<keyword evidence="1" id="KW-1133">Transmembrane helix</keyword>
<dbReference type="EMBL" id="CP001560">
    <property type="protein sequence ID" value="AFJ48553.1"/>
    <property type="molecule type" value="Genomic_DNA"/>
</dbReference>
<name>I2BDE9_SHIBC</name>
<dbReference type="AlphaFoldDB" id="I2BDE9"/>
<evidence type="ECO:0000313" key="3">
    <source>
        <dbReference type="Proteomes" id="UP000001955"/>
    </source>
</evidence>
<dbReference type="HOGENOM" id="CLU_087880_0_0_6"/>